<feature type="region of interest" description="Disordered" evidence="1">
    <location>
        <begin position="1"/>
        <end position="21"/>
    </location>
</feature>
<name>L8HGH1_ACACF</name>
<feature type="compositionally biased region" description="Pro residues" evidence="1">
    <location>
        <begin position="615"/>
        <end position="633"/>
    </location>
</feature>
<evidence type="ECO:0000256" key="1">
    <source>
        <dbReference type="SAM" id="MobiDB-lite"/>
    </source>
</evidence>
<gene>
    <name evidence="2" type="ORF">ACA1_272740</name>
</gene>
<reference evidence="2 3" key="1">
    <citation type="journal article" date="2013" name="Genome Biol.">
        <title>Genome of Acanthamoeba castellanii highlights extensive lateral gene transfer and early evolution of tyrosine kinase signaling.</title>
        <authorList>
            <person name="Clarke M."/>
            <person name="Lohan A.J."/>
            <person name="Liu B."/>
            <person name="Lagkouvardos I."/>
            <person name="Roy S."/>
            <person name="Zafar N."/>
            <person name="Bertelli C."/>
            <person name="Schilde C."/>
            <person name="Kianianmomeni A."/>
            <person name="Burglin T.R."/>
            <person name="Frech C."/>
            <person name="Turcotte B."/>
            <person name="Kopec K.O."/>
            <person name="Synnott J.M."/>
            <person name="Choo C."/>
            <person name="Paponov I."/>
            <person name="Finkler A."/>
            <person name="Soon Heng Tan C."/>
            <person name="Hutchins A.P."/>
            <person name="Weinmeier T."/>
            <person name="Rattei T."/>
            <person name="Chu J.S."/>
            <person name="Gimenez G."/>
            <person name="Irimia M."/>
            <person name="Rigden D.J."/>
            <person name="Fitzpatrick D.A."/>
            <person name="Lorenzo-Morales J."/>
            <person name="Bateman A."/>
            <person name="Chiu C.H."/>
            <person name="Tang P."/>
            <person name="Hegemann P."/>
            <person name="Fromm H."/>
            <person name="Raoult D."/>
            <person name="Greub G."/>
            <person name="Miranda-Saavedra D."/>
            <person name="Chen N."/>
            <person name="Nash P."/>
            <person name="Ginger M.L."/>
            <person name="Horn M."/>
            <person name="Schaap P."/>
            <person name="Caler L."/>
            <person name="Loftus B."/>
        </authorList>
    </citation>
    <scope>NUCLEOTIDE SEQUENCE [LARGE SCALE GENOMIC DNA]</scope>
    <source>
        <strain evidence="2 3">Neff</strain>
    </source>
</reference>
<keyword evidence="3" id="KW-1185">Reference proteome</keyword>
<dbReference type="InterPro" id="IPR013083">
    <property type="entry name" value="Znf_RING/FYVE/PHD"/>
</dbReference>
<feature type="compositionally biased region" description="Low complexity" evidence="1">
    <location>
        <begin position="314"/>
        <end position="334"/>
    </location>
</feature>
<proteinExistence type="predicted"/>
<dbReference type="CDD" id="cd00065">
    <property type="entry name" value="FYVE_like_SF"/>
    <property type="match status" value="1"/>
</dbReference>
<feature type="region of interest" description="Disordered" evidence="1">
    <location>
        <begin position="569"/>
        <end position="723"/>
    </location>
</feature>
<feature type="compositionally biased region" description="Basic and acidic residues" evidence="1">
    <location>
        <begin position="680"/>
        <end position="698"/>
    </location>
</feature>
<evidence type="ECO:0000313" key="2">
    <source>
        <dbReference type="EMBL" id="ELR24250.1"/>
    </source>
</evidence>
<dbReference type="GeneID" id="14925265"/>
<feature type="compositionally biased region" description="Basic and acidic residues" evidence="1">
    <location>
        <begin position="652"/>
        <end position="661"/>
    </location>
</feature>
<dbReference type="RefSeq" id="XP_004353778.1">
    <property type="nucleotide sequence ID" value="XM_004353726.1"/>
</dbReference>
<evidence type="ECO:0000313" key="3">
    <source>
        <dbReference type="Proteomes" id="UP000011083"/>
    </source>
</evidence>
<organism evidence="2 3">
    <name type="scientific">Acanthamoeba castellanii (strain ATCC 30010 / Neff)</name>
    <dbReference type="NCBI Taxonomy" id="1257118"/>
    <lineage>
        <taxon>Eukaryota</taxon>
        <taxon>Amoebozoa</taxon>
        <taxon>Discosea</taxon>
        <taxon>Longamoebia</taxon>
        <taxon>Centramoebida</taxon>
        <taxon>Acanthamoebidae</taxon>
        <taxon>Acanthamoeba</taxon>
    </lineage>
</organism>
<dbReference type="Proteomes" id="UP000011083">
    <property type="component" value="Unassembled WGS sequence"/>
</dbReference>
<dbReference type="EMBL" id="KB007835">
    <property type="protein sequence ID" value="ELR24250.1"/>
    <property type="molecule type" value="Genomic_DNA"/>
</dbReference>
<dbReference type="InterPro" id="IPR011011">
    <property type="entry name" value="Znf_FYVE_PHD"/>
</dbReference>
<protein>
    <submittedName>
        <fullName evidence="2">Uncharacterized protein</fullName>
    </submittedName>
</protein>
<feature type="region of interest" description="Disordered" evidence="1">
    <location>
        <begin position="302"/>
        <end position="349"/>
    </location>
</feature>
<sequence length="723" mass="80247">MQTSPSRAGASVPPLSLATTGSRLTTNNVNIHNAATAALTGSGASPTQNKTGCRDWTHDFVAKRTAKKDLRERLFVVLVKRMAQLSMARLVREETSMLSTLLGRRPPPIDVKGVGGPASKPLQENSDNKCYCGRPFGFFSQHKKRCALCLDWFCDACVMQRVPLHLVNKVERALSPTDVPMLNTCEECTRIAYAYVRAILLEGRNHPLPALYHFIMEEDQRIAHSMFGYAKMVNDLRAVDEQERARRTSLDYTSSPVVHNSVLSAAFQEALEAGQEIEQLMYSMTVRIEQLGKGIPFSGPDSMVVQEPSYLTQSPADSPRSASSSNPTSPRASTLALPSGGPYMLSSRSSSTSSLDSVINVPVVEPPPKSEAQNDVPLWHPTTETDVELLGNVSTTLRDRLEEHRHFYDALHMQMMLLELRLLREVYVTVFQLSYELRELFNINGQHNEESTGVNVYLLLMQLLKVCKQELKQLVNKIEDANWTHYEEGIAGLVRKRLDNRRLIDIPPFVLRELTPDALTVLVVAKFLGIVRVEEKKLELRTAKSRFVNTKKNFRNLETIVTNTCLKQDEEERAREKSKHVSHLDEKLAKQQQPQPTKTAFILPPSPQHAQPQQSQPPQPKQQPQLKPPPQHVPPVGAGVLPLLADTTATADKQKQRERALSLDQGHSAARPKFAGGASSDREDGPVARPQGREKAKEAVPSPPAVNGNGGVLNGVMRKVGVA</sequence>
<dbReference type="VEuPathDB" id="AmoebaDB:ACA1_272740"/>
<dbReference type="Gene3D" id="3.30.40.10">
    <property type="entry name" value="Zinc/RING finger domain, C3HC4 (zinc finger)"/>
    <property type="match status" value="1"/>
</dbReference>
<accession>L8HGH1</accession>
<dbReference type="SUPFAM" id="SSF57903">
    <property type="entry name" value="FYVE/PHD zinc finger"/>
    <property type="match status" value="1"/>
</dbReference>
<dbReference type="KEGG" id="acan:ACA1_272740"/>
<dbReference type="AlphaFoldDB" id="L8HGH1"/>